<reference evidence="9" key="1">
    <citation type="journal article" date="2019" name="Int. J. Syst. Evol. Microbiol.">
        <title>The Global Catalogue of Microorganisms (GCM) 10K type strain sequencing project: providing services to taxonomists for standard genome sequencing and annotation.</title>
        <authorList>
            <consortium name="The Broad Institute Genomics Platform"/>
            <consortium name="The Broad Institute Genome Sequencing Center for Infectious Disease"/>
            <person name="Wu L."/>
            <person name="Ma J."/>
        </authorList>
    </citation>
    <scope>NUCLEOTIDE SEQUENCE [LARGE SCALE GENOMIC DNA]</scope>
    <source>
        <strain evidence="9">KCTC 42662</strain>
    </source>
</reference>
<comment type="similarity">
    <text evidence="2">Belongs to the polysaccharide synthase family.</text>
</comment>
<feature type="transmembrane region" description="Helical" evidence="7">
    <location>
        <begin position="287"/>
        <end position="306"/>
    </location>
</feature>
<evidence type="ECO:0000256" key="5">
    <source>
        <dbReference type="ARBA" id="ARBA00022989"/>
    </source>
</evidence>
<protein>
    <submittedName>
        <fullName evidence="8">Lipopolysaccharide biosynthesis protein</fullName>
    </submittedName>
</protein>
<dbReference type="PANTHER" id="PTHR30250">
    <property type="entry name" value="PST FAMILY PREDICTED COLANIC ACID TRANSPORTER"/>
    <property type="match status" value="1"/>
</dbReference>
<comment type="subcellular location">
    <subcellularLocation>
        <location evidence="1">Cell membrane</location>
        <topology evidence="1">Multi-pass membrane protein</topology>
    </subcellularLocation>
</comment>
<feature type="transmembrane region" description="Helical" evidence="7">
    <location>
        <begin position="147"/>
        <end position="164"/>
    </location>
</feature>
<evidence type="ECO:0000313" key="8">
    <source>
        <dbReference type="EMBL" id="MFD2550150.1"/>
    </source>
</evidence>
<gene>
    <name evidence="8" type="ORF">ACFSR5_21070</name>
</gene>
<dbReference type="CDD" id="cd13127">
    <property type="entry name" value="MATE_tuaB_like"/>
    <property type="match status" value="1"/>
</dbReference>
<feature type="transmembrane region" description="Helical" evidence="7">
    <location>
        <begin position="79"/>
        <end position="103"/>
    </location>
</feature>
<evidence type="ECO:0000256" key="4">
    <source>
        <dbReference type="ARBA" id="ARBA00022692"/>
    </source>
</evidence>
<evidence type="ECO:0000256" key="6">
    <source>
        <dbReference type="ARBA" id="ARBA00023136"/>
    </source>
</evidence>
<evidence type="ECO:0000256" key="7">
    <source>
        <dbReference type="SAM" id="Phobius"/>
    </source>
</evidence>
<dbReference type="InterPro" id="IPR050833">
    <property type="entry name" value="Poly_Biosynth_Transport"/>
</dbReference>
<evidence type="ECO:0000256" key="3">
    <source>
        <dbReference type="ARBA" id="ARBA00022475"/>
    </source>
</evidence>
<evidence type="ECO:0000256" key="1">
    <source>
        <dbReference type="ARBA" id="ARBA00004651"/>
    </source>
</evidence>
<accession>A0ABW5KQV1</accession>
<feature type="transmembrane region" description="Helical" evidence="7">
    <location>
        <begin position="115"/>
        <end position="135"/>
    </location>
</feature>
<evidence type="ECO:0000313" key="9">
    <source>
        <dbReference type="Proteomes" id="UP001597545"/>
    </source>
</evidence>
<feature type="transmembrane region" description="Helical" evidence="7">
    <location>
        <begin position="44"/>
        <end position="67"/>
    </location>
</feature>
<name>A0ABW5KQV1_9SPHI</name>
<dbReference type="Pfam" id="PF13440">
    <property type="entry name" value="Polysacc_synt_3"/>
    <property type="match status" value="1"/>
</dbReference>
<feature type="transmembrane region" description="Helical" evidence="7">
    <location>
        <begin position="415"/>
        <end position="435"/>
    </location>
</feature>
<keyword evidence="4 7" id="KW-0812">Transmembrane</keyword>
<feature type="transmembrane region" description="Helical" evidence="7">
    <location>
        <begin position="363"/>
        <end position="394"/>
    </location>
</feature>
<evidence type="ECO:0000256" key="2">
    <source>
        <dbReference type="ARBA" id="ARBA00007430"/>
    </source>
</evidence>
<keyword evidence="9" id="KW-1185">Reference proteome</keyword>
<keyword evidence="6 7" id="KW-0472">Membrane</keyword>
<organism evidence="8 9">
    <name type="scientific">Sphingobacterium suaedae</name>
    <dbReference type="NCBI Taxonomy" id="1686402"/>
    <lineage>
        <taxon>Bacteria</taxon>
        <taxon>Pseudomonadati</taxon>
        <taxon>Bacteroidota</taxon>
        <taxon>Sphingobacteriia</taxon>
        <taxon>Sphingobacteriales</taxon>
        <taxon>Sphingobacteriaceae</taxon>
        <taxon>Sphingobacterium</taxon>
    </lineage>
</organism>
<dbReference type="Proteomes" id="UP001597545">
    <property type="component" value="Unassembled WGS sequence"/>
</dbReference>
<sequence>MSTKKNAISGIFWTLIDTLLIKGLAFVTTLILTDLLSPDDYGLIGLVMVFVLVGVSLVESGMTASLIRTKSADNADYSTVFFLSLFVAAIIYVIFYFAAPLIASFYKKDILTSILRWYCLTFIISAFSSVQLTLMTSKMEFKKITKLNIPAAIIGPVVGITMGYHGYGVWSLVTMFLVSQIIQTISFWVFSSWTPSLTFSVEKAKYHYAFGYKLMLSGLLNTIFTNIYNIIIGKFYSVTLLGFFERSRSFNEYPTNIITSVISKVTYPLLSNIKNNQEEIANAYKKILGLSFFVTAPLMLGLAAIAHPLFQLLFKEKWLPAVPYFQIISLASIFYPIHSINLNVLKVYGRTDLFLRLEIIKKVMTVIIITASLPFGILGLVWSGVVISFIALLINTYYSADMIGYATKRQLLDMLPTLLSSALMYGLIVITLYWLKDSSLISQILISFTVALVFYLGANYVLRTTSCMFMIQLIKEYKP</sequence>
<proteinExistence type="inferred from homology"/>
<dbReference type="RefSeq" id="WP_380906560.1">
    <property type="nucleotide sequence ID" value="NZ_JBHUEG010000018.1"/>
</dbReference>
<dbReference type="EMBL" id="JBHULR010000021">
    <property type="protein sequence ID" value="MFD2550150.1"/>
    <property type="molecule type" value="Genomic_DNA"/>
</dbReference>
<feature type="transmembrane region" description="Helical" evidence="7">
    <location>
        <begin position="12"/>
        <end position="32"/>
    </location>
</feature>
<feature type="transmembrane region" description="Helical" evidence="7">
    <location>
        <begin position="318"/>
        <end position="337"/>
    </location>
</feature>
<keyword evidence="5 7" id="KW-1133">Transmembrane helix</keyword>
<comment type="caution">
    <text evidence="8">The sequence shown here is derived from an EMBL/GenBank/DDBJ whole genome shotgun (WGS) entry which is preliminary data.</text>
</comment>
<keyword evidence="3" id="KW-1003">Cell membrane</keyword>
<feature type="transmembrane region" description="Helical" evidence="7">
    <location>
        <begin position="441"/>
        <end position="462"/>
    </location>
</feature>
<dbReference type="PANTHER" id="PTHR30250:SF10">
    <property type="entry name" value="LIPOPOLYSACCHARIDE BIOSYNTHESIS PROTEIN WZXC"/>
    <property type="match status" value="1"/>
</dbReference>